<dbReference type="Pfam" id="PF00654">
    <property type="entry name" value="Voltage_CLC"/>
    <property type="match status" value="1"/>
</dbReference>
<dbReference type="InterPro" id="IPR046342">
    <property type="entry name" value="CBS_dom_sf"/>
</dbReference>
<keyword evidence="11" id="KW-1185">Reference proteome</keyword>
<comment type="subcellular location">
    <subcellularLocation>
        <location evidence="1">Membrane</location>
        <topology evidence="1">Multi-pass membrane protein</topology>
    </subcellularLocation>
</comment>
<feature type="transmembrane region" description="Helical" evidence="9">
    <location>
        <begin position="428"/>
        <end position="446"/>
    </location>
</feature>
<evidence type="ECO:0000256" key="1">
    <source>
        <dbReference type="ARBA" id="ARBA00004141"/>
    </source>
</evidence>
<sequence>MDGDENMSALSRQTSYGGVDFQEPEGRPRHHRRRPSNRSVASYNSQRSTLDPDENTSLLHVGDAFHRRNYSSVPGTPRPRLSRHQSTIQSPRTVRSRAASFTQRLTKALSSYDLKNKRDESFLEDRVWYDQFTSTDWINDAIKDAYRVKALRARQDFRGRLFAWFDGAQGWVLVAIIGFIAACVAFFVDVTENVLFDFKDGYCTNTWYYSKKKCCLSEDSNEFCPMWNQWSKAFTGSETPIVWIDYMVYVILTVCLATLSSHLTMTTKTVLPGSLQIHTVDEDLSNIASTPGSSNSGSSQHVTTKTAEPVSYYSAAGSGVAEVKVILSGFVLHGYLGLKTLVVKTFALILSVSSGLSLGKEGPYVHIATCVGNICCRLFSKYNHNDAKRREILSASAAAGVAVAFGAPIGGVLFSLEEVSYYFPAKTLFRTFFCCIVAALSLKFLNPYGTGKIVLFQVRYVTDWHIFELFIFVFLGVCGGVYGAMFIKASKYWATTFRKNKFIKAHPIWELSFVALITGLVSYWNRYVKLAVSELLFELASPCSANPSENTGLCPQPDEIPNTILYLLIALAIKSMLTVITFGTKVPAGVYVPTMVIGGIMGHLVGLSVEYAYYQFPNSLIFASCGADTSPGKCVVPGVYAMVCAGAVMCGVTRLSVTLAVILFELTGSLDHVLPFSLAVLVSKWTADAIEPLSIYDLLTDLNSYPYLDTKMKPVFDSRLADITPRYNPSRIIDISESSLVAASDLRTKLKALQAVGQLDGGLPVVRNGVLVGLIPAPDLEYALDGLKAEEEEYCLMAPKDEYSGIESEDEDYGEEGRGRKDPTDFTPYIDPAPVSLERNSPMDLVWECFAKLGLRYLCVLKDGKFAGVVHKKAFVKYLKDVTEGKAQ</sequence>
<feature type="compositionally biased region" description="Polar residues" evidence="8">
    <location>
        <begin position="84"/>
        <end position="93"/>
    </location>
</feature>
<keyword evidence="6 9" id="KW-0472">Membrane</keyword>
<evidence type="ECO:0000256" key="9">
    <source>
        <dbReference type="SAM" id="Phobius"/>
    </source>
</evidence>
<evidence type="ECO:0000256" key="3">
    <source>
        <dbReference type="ARBA" id="ARBA00022692"/>
    </source>
</evidence>
<dbReference type="GO" id="GO:0005247">
    <property type="term" value="F:voltage-gated chloride channel activity"/>
    <property type="evidence" value="ECO:0007669"/>
    <property type="project" value="TreeGrafter"/>
</dbReference>
<dbReference type="GO" id="GO:0005886">
    <property type="term" value="C:plasma membrane"/>
    <property type="evidence" value="ECO:0007669"/>
    <property type="project" value="TreeGrafter"/>
</dbReference>
<keyword evidence="3 9" id="KW-0812">Transmembrane</keyword>
<evidence type="ECO:0000256" key="5">
    <source>
        <dbReference type="ARBA" id="ARBA00023065"/>
    </source>
</evidence>
<accession>U4L4Y7</accession>
<evidence type="ECO:0000256" key="4">
    <source>
        <dbReference type="ARBA" id="ARBA00022989"/>
    </source>
</evidence>
<dbReference type="GO" id="GO:0005794">
    <property type="term" value="C:Golgi apparatus"/>
    <property type="evidence" value="ECO:0007669"/>
    <property type="project" value="TreeGrafter"/>
</dbReference>
<dbReference type="SUPFAM" id="SSF54631">
    <property type="entry name" value="CBS-domain pair"/>
    <property type="match status" value="1"/>
</dbReference>
<feature type="transmembrane region" description="Helical" evidence="9">
    <location>
        <begin position="241"/>
        <end position="259"/>
    </location>
</feature>
<reference evidence="10 11" key="1">
    <citation type="journal article" date="2013" name="PLoS Genet.">
        <title>The genome and development-dependent transcriptomes of Pyronema confluens: a window into fungal evolution.</title>
        <authorList>
            <person name="Traeger S."/>
            <person name="Altegoer F."/>
            <person name="Freitag M."/>
            <person name="Gabaldon T."/>
            <person name="Kempken F."/>
            <person name="Kumar A."/>
            <person name="Marcet-Houben M."/>
            <person name="Poggeler S."/>
            <person name="Stajich J.E."/>
            <person name="Nowrousian M."/>
        </authorList>
    </citation>
    <scope>NUCLEOTIDE SEQUENCE [LARGE SCALE GENOMIC DNA]</scope>
    <source>
        <strain evidence="11">CBS 100304</strain>
        <tissue evidence="10">Vegetative mycelium</tissue>
    </source>
</reference>
<dbReference type="GO" id="GO:0005769">
    <property type="term" value="C:early endosome"/>
    <property type="evidence" value="ECO:0007669"/>
    <property type="project" value="TreeGrafter"/>
</dbReference>
<organism evidence="10 11">
    <name type="scientific">Pyronema omphalodes (strain CBS 100304)</name>
    <name type="common">Pyronema confluens</name>
    <dbReference type="NCBI Taxonomy" id="1076935"/>
    <lineage>
        <taxon>Eukaryota</taxon>
        <taxon>Fungi</taxon>
        <taxon>Dikarya</taxon>
        <taxon>Ascomycota</taxon>
        <taxon>Pezizomycotina</taxon>
        <taxon>Pezizomycetes</taxon>
        <taxon>Pezizales</taxon>
        <taxon>Pyronemataceae</taxon>
        <taxon>Pyronema</taxon>
    </lineage>
</organism>
<evidence type="ECO:0000256" key="7">
    <source>
        <dbReference type="ARBA" id="ARBA00023214"/>
    </source>
</evidence>
<dbReference type="AlphaFoldDB" id="U4L4Y7"/>
<feature type="compositionally biased region" description="Polar residues" evidence="8">
    <location>
        <begin position="40"/>
        <end position="49"/>
    </location>
</feature>
<feature type="compositionally biased region" description="Basic and acidic residues" evidence="8">
    <location>
        <begin position="815"/>
        <end position="824"/>
    </location>
</feature>
<feature type="transmembrane region" description="Helical" evidence="9">
    <location>
        <begin position="590"/>
        <end position="614"/>
    </location>
</feature>
<dbReference type="SUPFAM" id="SSF81340">
    <property type="entry name" value="Clc chloride channel"/>
    <property type="match status" value="1"/>
</dbReference>
<dbReference type="PANTHER" id="PTHR45711:SF3">
    <property type="entry name" value="CLC CHANNEL"/>
    <property type="match status" value="1"/>
</dbReference>
<dbReference type="PANTHER" id="PTHR45711">
    <property type="entry name" value="CHLORIDE CHANNEL PROTEIN"/>
    <property type="match status" value="1"/>
</dbReference>
<dbReference type="FunFam" id="1.10.3080.10:FF:000013">
    <property type="entry name" value="Voltage-gated chloride channel (ClcA)"/>
    <property type="match status" value="1"/>
</dbReference>
<dbReference type="InterPro" id="IPR014743">
    <property type="entry name" value="Cl-channel_core"/>
</dbReference>
<keyword evidence="5" id="KW-0406">Ion transport</keyword>
<proteinExistence type="predicted"/>
<dbReference type="OMA" id="TDWVHDT"/>
<dbReference type="CDD" id="cd03684">
    <property type="entry name" value="ClC_3_like"/>
    <property type="match status" value="1"/>
</dbReference>
<evidence type="ECO:0000256" key="6">
    <source>
        <dbReference type="ARBA" id="ARBA00023136"/>
    </source>
</evidence>
<gene>
    <name evidence="10" type="ORF">PCON_04697</name>
</gene>
<evidence type="ECO:0000256" key="8">
    <source>
        <dbReference type="SAM" id="MobiDB-lite"/>
    </source>
</evidence>
<dbReference type="InterPro" id="IPR001807">
    <property type="entry name" value="ClC"/>
</dbReference>
<protein>
    <submittedName>
        <fullName evidence="10">Similar to H(+)/Cl(-) exchange transporter 3 acc. no. P51790</fullName>
    </submittedName>
</protein>
<feature type="transmembrane region" description="Helical" evidence="9">
    <location>
        <begin position="466"/>
        <end position="487"/>
    </location>
</feature>
<evidence type="ECO:0000256" key="2">
    <source>
        <dbReference type="ARBA" id="ARBA00022448"/>
    </source>
</evidence>
<keyword evidence="4 9" id="KW-1133">Transmembrane helix</keyword>
<dbReference type="EMBL" id="HF935234">
    <property type="protein sequence ID" value="CCX05110.1"/>
    <property type="molecule type" value="Genomic_DNA"/>
</dbReference>
<dbReference type="PRINTS" id="PR00762">
    <property type="entry name" value="CLCHANNEL"/>
</dbReference>
<feature type="transmembrane region" description="Helical" evidence="9">
    <location>
        <begin position="161"/>
        <end position="188"/>
    </location>
</feature>
<evidence type="ECO:0000313" key="10">
    <source>
        <dbReference type="EMBL" id="CCX05110.1"/>
    </source>
</evidence>
<feature type="transmembrane region" description="Helical" evidence="9">
    <location>
        <begin position="564"/>
        <end position="583"/>
    </location>
</feature>
<dbReference type="OrthoDB" id="44789at2759"/>
<feature type="transmembrane region" description="Helical" evidence="9">
    <location>
        <begin position="392"/>
        <end position="416"/>
    </location>
</feature>
<feature type="transmembrane region" description="Helical" evidence="9">
    <location>
        <begin position="639"/>
        <end position="664"/>
    </location>
</feature>
<feature type="region of interest" description="Disordered" evidence="8">
    <location>
        <begin position="1"/>
        <end position="93"/>
    </location>
</feature>
<keyword evidence="7" id="KW-0868">Chloride</keyword>
<dbReference type="Proteomes" id="UP000018144">
    <property type="component" value="Unassembled WGS sequence"/>
</dbReference>
<evidence type="ECO:0000313" key="11">
    <source>
        <dbReference type="Proteomes" id="UP000018144"/>
    </source>
</evidence>
<feature type="region of interest" description="Disordered" evidence="8">
    <location>
        <begin position="805"/>
        <end position="829"/>
    </location>
</feature>
<dbReference type="Gene3D" id="1.10.3080.10">
    <property type="entry name" value="Clc chloride channel"/>
    <property type="match status" value="1"/>
</dbReference>
<feature type="transmembrane region" description="Helical" evidence="9">
    <location>
        <begin position="508"/>
        <end position="525"/>
    </location>
</feature>
<name>U4L4Y7_PYROM</name>
<keyword evidence="2" id="KW-0813">Transport</keyword>
<dbReference type="eggNOG" id="KOG0475">
    <property type="taxonomic scope" value="Eukaryota"/>
</dbReference>